<proteinExistence type="predicted"/>
<dbReference type="eggNOG" id="COG0488">
    <property type="taxonomic scope" value="Bacteria"/>
</dbReference>
<keyword evidence="5" id="KW-1185">Reference proteome</keyword>
<evidence type="ECO:0000256" key="2">
    <source>
        <dbReference type="ARBA" id="ARBA00022840"/>
    </source>
</evidence>
<dbReference type="PANTHER" id="PTHR42855:SF1">
    <property type="entry name" value="ABC TRANSPORTER DOMAIN-CONTAINING PROTEIN"/>
    <property type="match status" value="1"/>
</dbReference>
<organism evidence="4 5">
    <name type="scientific">Amycolatopsis methanolica 239</name>
    <dbReference type="NCBI Taxonomy" id="1068978"/>
    <lineage>
        <taxon>Bacteria</taxon>
        <taxon>Bacillati</taxon>
        <taxon>Actinomycetota</taxon>
        <taxon>Actinomycetes</taxon>
        <taxon>Pseudonocardiales</taxon>
        <taxon>Pseudonocardiaceae</taxon>
        <taxon>Amycolatopsis</taxon>
        <taxon>Amycolatopsis methanolica group</taxon>
    </lineage>
</organism>
<dbReference type="InterPro" id="IPR027417">
    <property type="entry name" value="P-loop_NTPase"/>
</dbReference>
<dbReference type="SUPFAM" id="SSF52540">
    <property type="entry name" value="P-loop containing nucleoside triphosphate hydrolases"/>
    <property type="match status" value="2"/>
</dbReference>
<dbReference type="STRING" id="1068978.AMETH_3567"/>
<evidence type="ECO:0000256" key="1">
    <source>
        <dbReference type="ARBA" id="ARBA00022741"/>
    </source>
</evidence>
<dbReference type="InterPro" id="IPR051309">
    <property type="entry name" value="ABCF_ATPase"/>
</dbReference>
<dbReference type="PANTHER" id="PTHR42855">
    <property type="entry name" value="ABC TRANSPORTER ATP-BINDING SUBUNIT"/>
    <property type="match status" value="1"/>
</dbReference>
<reference evidence="4 5" key="1">
    <citation type="submission" date="2014-07" db="EMBL/GenBank/DDBJ databases">
        <title>Whole Genome Sequence of the Amycolatopsis methanolica 239.</title>
        <authorList>
            <person name="Tang B."/>
        </authorList>
    </citation>
    <scope>NUCLEOTIDE SEQUENCE [LARGE SCALE GENOMIC DNA]</scope>
    <source>
        <strain evidence="4 5">239</strain>
    </source>
</reference>
<dbReference type="GO" id="GO:0016887">
    <property type="term" value="F:ATP hydrolysis activity"/>
    <property type="evidence" value="ECO:0007669"/>
    <property type="project" value="InterPro"/>
</dbReference>
<accession>A0A076MSP9</accession>
<feature type="domain" description="ABC transporter" evidence="3">
    <location>
        <begin position="3"/>
        <end position="254"/>
    </location>
</feature>
<dbReference type="Pfam" id="PF00005">
    <property type="entry name" value="ABC_tran"/>
    <property type="match status" value="2"/>
</dbReference>
<dbReference type="HOGENOM" id="CLU_000604_36_0_11"/>
<dbReference type="PATRIC" id="fig|1068978.7.peg.3810"/>
<evidence type="ECO:0000313" key="4">
    <source>
        <dbReference type="EMBL" id="AIJ23659.1"/>
    </source>
</evidence>
<sequence length="527" mass="57045">MSLRVHELSFSYGHRVLFDRFEFAADPGQRVGLVGENGAGKSTLLKLLAGAEIPHGGTVHTGPDVGFLHQELPYPAQTPLSAVVDDALAGIRRAARRLDRLAQAVSADPSEAVLAEYGEALEWAQAHDIWDADRRAAVVLDGLGVGGIDRPVGELSGGQRSRLGLAALLIRQPATLLLDEPTNHLDDPAMEFLERHLTGLSGTVVLASHDRVFLDAVCSAIVDLDPALGGPARYGGAYRDYLRHKRTERARWEQRHAEEHAELRRLKESVAVTARAVAHDRPPRDNAKMLYDFKTGRVQKQISRRVRNAQQRLDELTANQVRKPPPPLRFAGALTAPAGEDELILAARGIHVPGRLELSELDVTASARLLVTGGNGAGKSTLLTVLAGGLAQQAVQRRKGLRTGMLAQDVTLPDPARTPRRLYAEAAGPDSPALTDLGLIAPRDLDRPAGLLSVGQRRRLALAILIARPPDLLLLDEPTNHISLTLAEELFDALGSAPGAVVLASHDRWLRREWDGATLRLEQGRTV</sequence>
<keyword evidence="1" id="KW-0547">Nucleotide-binding</keyword>
<dbReference type="InterPro" id="IPR017871">
    <property type="entry name" value="ABC_transporter-like_CS"/>
</dbReference>
<dbReference type="PROSITE" id="PS50893">
    <property type="entry name" value="ABC_TRANSPORTER_2"/>
    <property type="match status" value="1"/>
</dbReference>
<name>A0A076MSP9_AMYME</name>
<dbReference type="SMART" id="SM00382">
    <property type="entry name" value="AAA"/>
    <property type="match status" value="2"/>
</dbReference>
<dbReference type="AlphaFoldDB" id="A0A076MSP9"/>
<dbReference type="EMBL" id="CP009110">
    <property type="protein sequence ID" value="AIJ23659.1"/>
    <property type="molecule type" value="Genomic_DNA"/>
</dbReference>
<dbReference type="OrthoDB" id="3169603at2"/>
<evidence type="ECO:0000313" key="5">
    <source>
        <dbReference type="Proteomes" id="UP000062973"/>
    </source>
</evidence>
<dbReference type="InterPro" id="IPR003593">
    <property type="entry name" value="AAA+_ATPase"/>
</dbReference>
<dbReference type="InterPro" id="IPR003439">
    <property type="entry name" value="ABC_transporter-like_ATP-bd"/>
</dbReference>
<dbReference type="KEGG" id="amq:AMETH_3567"/>
<evidence type="ECO:0000259" key="3">
    <source>
        <dbReference type="PROSITE" id="PS50893"/>
    </source>
</evidence>
<keyword evidence="2 4" id="KW-0067">ATP-binding</keyword>
<dbReference type="CDD" id="cd03221">
    <property type="entry name" value="ABCF_EF-3"/>
    <property type="match status" value="1"/>
</dbReference>
<dbReference type="Proteomes" id="UP000062973">
    <property type="component" value="Chromosome"/>
</dbReference>
<dbReference type="Gene3D" id="3.40.50.300">
    <property type="entry name" value="P-loop containing nucleotide triphosphate hydrolases"/>
    <property type="match status" value="2"/>
</dbReference>
<dbReference type="GO" id="GO:0005524">
    <property type="term" value="F:ATP binding"/>
    <property type="evidence" value="ECO:0007669"/>
    <property type="project" value="UniProtKB-KW"/>
</dbReference>
<protein>
    <submittedName>
        <fullName evidence="4">Antibiotic ABC transporter ATP-binding protein</fullName>
    </submittedName>
</protein>
<dbReference type="RefSeq" id="WP_017982492.1">
    <property type="nucleotide sequence ID" value="NZ_AQUL01000001.1"/>
</dbReference>
<gene>
    <name evidence="4" type="ORF">AMETH_3567</name>
</gene>
<dbReference type="PROSITE" id="PS00211">
    <property type="entry name" value="ABC_TRANSPORTER_1"/>
    <property type="match status" value="2"/>
</dbReference>
<dbReference type="FunFam" id="3.40.50.300:FF:000011">
    <property type="entry name" value="Putative ABC transporter ATP-binding component"/>
    <property type="match status" value="1"/>
</dbReference>